<feature type="region of interest" description="Disordered" evidence="2">
    <location>
        <begin position="160"/>
        <end position="188"/>
    </location>
</feature>
<dbReference type="Pfam" id="PF13975">
    <property type="entry name" value="gag-asp_proteas"/>
    <property type="match status" value="2"/>
</dbReference>
<accession>A0A6A4RUH4</accession>
<dbReference type="InterPro" id="IPR021109">
    <property type="entry name" value="Peptidase_aspartic_dom_sf"/>
</dbReference>
<protein>
    <recommendedName>
        <fullName evidence="3">Peptidase A2 domain-containing protein</fullName>
    </recommendedName>
</protein>
<dbReference type="Proteomes" id="UP000438429">
    <property type="component" value="Unassembled WGS sequence"/>
</dbReference>
<feature type="compositionally biased region" description="Polar residues" evidence="2">
    <location>
        <begin position="169"/>
        <end position="178"/>
    </location>
</feature>
<proteinExistence type="predicted"/>
<dbReference type="AlphaFoldDB" id="A0A6A4RUH4"/>
<evidence type="ECO:0000259" key="3">
    <source>
        <dbReference type="PROSITE" id="PS50175"/>
    </source>
</evidence>
<feature type="domain" description="Peptidase A2" evidence="3">
    <location>
        <begin position="8"/>
        <end position="95"/>
    </location>
</feature>
<evidence type="ECO:0000313" key="5">
    <source>
        <dbReference type="Proteomes" id="UP000438429"/>
    </source>
</evidence>
<keyword evidence="1" id="KW-0378">Hydrolase</keyword>
<evidence type="ECO:0000256" key="1">
    <source>
        <dbReference type="ARBA" id="ARBA00022801"/>
    </source>
</evidence>
<dbReference type="CDD" id="cd05483">
    <property type="entry name" value="retropepsin_like_bacteria"/>
    <property type="match status" value="1"/>
</dbReference>
<dbReference type="GO" id="GO:0004190">
    <property type="term" value="F:aspartic-type endopeptidase activity"/>
    <property type="evidence" value="ECO:0007669"/>
    <property type="project" value="InterPro"/>
</dbReference>
<dbReference type="InterPro" id="IPR034122">
    <property type="entry name" value="Retropepsin-like_bacterial"/>
</dbReference>
<evidence type="ECO:0000313" key="4">
    <source>
        <dbReference type="EMBL" id="KAF0025643.1"/>
    </source>
</evidence>
<name>A0A6A4RUH4_SCOMX</name>
<dbReference type="SUPFAM" id="SSF50630">
    <property type="entry name" value="Acid proteases"/>
    <property type="match status" value="2"/>
</dbReference>
<dbReference type="Gene3D" id="2.40.70.10">
    <property type="entry name" value="Acid Proteases"/>
    <property type="match status" value="2"/>
</dbReference>
<sequence>MLVNGVKILFMLDTGAKVTLLSYSLFRTSFNDIQLRDTTEIPWLKIRGSNGLTLPFQGYVVLDFQIGDIELKGKGVLIVKDVCFGTQYGLLGMNVISEIWKFVSSVDNLEGELDNLQSLTNALPDPKHVETEVPEEHLRKRKDSTWKRVRHFLGLRKPQRWEKPKDPAASSTSYQEDNQGYEGQRPSMRQCVDILPTTTCKTRTFLFSSATAGPLASDAKNVPDKPSFVGFHPMVEMVVNRVRIPFMLDTGSPVTLLSHSLFQQSFQDIQMKDISDITWLKLEAANGLEIPYQGYVVLDFQIGGIEIMGKAVLIVKDEDCCRTQRGVLGMNVLSDILKPVSTLEKLLRDLDKLQSLQNSPP</sequence>
<comment type="caution">
    <text evidence="4">The sequence shown here is derived from an EMBL/GenBank/DDBJ whole genome shotgun (WGS) entry which is preliminary data.</text>
</comment>
<organism evidence="4 5">
    <name type="scientific">Scophthalmus maximus</name>
    <name type="common">Turbot</name>
    <name type="synonym">Psetta maxima</name>
    <dbReference type="NCBI Taxonomy" id="52904"/>
    <lineage>
        <taxon>Eukaryota</taxon>
        <taxon>Metazoa</taxon>
        <taxon>Chordata</taxon>
        <taxon>Craniata</taxon>
        <taxon>Vertebrata</taxon>
        <taxon>Euteleostomi</taxon>
        <taxon>Actinopterygii</taxon>
        <taxon>Neopterygii</taxon>
        <taxon>Teleostei</taxon>
        <taxon>Neoteleostei</taxon>
        <taxon>Acanthomorphata</taxon>
        <taxon>Carangaria</taxon>
        <taxon>Pleuronectiformes</taxon>
        <taxon>Pleuronectoidei</taxon>
        <taxon>Scophthalmidae</taxon>
        <taxon>Scophthalmus</taxon>
    </lineage>
</organism>
<reference evidence="4 5" key="1">
    <citation type="submission" date="2019-06" db="EMBL/GenBank/DDBJ databases">
        <title>Draft genomes of female and male turbot (Scophthalmus maximus).</title>
        <authorList>
            <person name="Xu H."/>
            <person name="Xu X.-W."/>
            <person name="Shao C."/>
            <person name="Chen S."/>
        </authorList>
    </citation>
    <scope>NUCLEOTIDE SEQUENCE [LARGE SCALE GENOMIC DNA]</scope>
    <source>
        <strain evidence="4">Ysfricsl-2016a</strain>
        <tissue evidence="4">Blood</tissue>
    </source>
</reference>
<dbReference type="GO" id="GO:0006508">
    <property type="term" value="P:proteolysis"/>
    <property type="evidence" value="ECO:0007669"/>
    <property type="project" value="InterPro"/>
</dbReference>
<gene>
    <name evidence="4" type="ORF">F2P81_022524</name>
</gene>
<dbReference type="PROSITE" id="PS50175">
    <property type="entry name" value="ASP_PROT_RETROV"/>
    <property type="match status" value="1"/>
</dbReference>
<evidence type="ECO:0000256" key="2">
    <source>
        <dbReference type="SAM" id="MobiDB-lite"/>
    </source>
</evidence>
<dbReference type="InterPro" id="IPR001995">
    <property type="entry name" value="Peptidase_A2_cat"/>
</dbReference>
<dbReference type="EMBL" id="VEVO01000020">
    <property type="protein sequence ID" value="KAF0025643.1"/>
    <property type="molecule type" value="Genomic_DNA"/>
</dbReference>